<sequence length="581" mass="66086">MLSYEAYEKSVFDWLMSKHQADNNFTFTVRQSATKNSETDYFIGTQRSGYFATTFWSIPVNFPGSSGDAMSLIFVLGESTYTYYFEFTQTQDPKDDQNRAVLNLIKTIKEPLVEKYKLARKINETAKMYTIRIAGLKENYVSLEAMYQDIDGQLADIIAIVDQGILSVKQSIQRFTAHRVTPQEFVSLINKLNQRVEKHHAIIKEIGSEETSVSTETFANSMPIQLNQILYGPPGTGKTYNSINLALSIIEGKSETELSLEDRTSLKSRYQRYVDRGQILFTTFHQSMSYEDFVEGIKPRFHETDDGSKQLIYEVESGLFKIACAHAAYNTYLELHSSEETSASAELVGKFNSGVFQKAMANQDIQGKPVVLIIDEINRGNVSAIFGELITLIEESKRVGRDEALEVILPYSKQKFSVPSNLYLIGTMNTADRSVEALDTALRRRFAFVEMMPNTELLGDIIIENINLQHVLSRINNRIKVLLDKDHQIGHSYLINVQSTRDLTHAFNNCIVPLLKEYFYRDEEKIALVLGPGFVEIENDNFSGDLFPDFDKIRKPQYKPKLNVLEVPEENIIDALNQLIG</sequence>
<dbReference type="InterPro" id="IPR003593">
    <property type="entry name" value="AAA+_ATPase"/>
</dbReference>
<dbReference type="InterPro" id="IPR052934">
    <property type="entry name" value="Methyl-DNA_Rec/Restrict_Enz"/>
</dbReference>
<proteinExistence type="predicted"/>
<dbReference type="InterPro" id="IPR011704">
    <property type="entry name" value="ATPase_dyneun-rel_AAA"/>
</dbReference>
<feature type="domain" description="AAA+ ATPase" evidence="1">
    <location>
        <begin position="224"/>
        <end position="456"/>
    </location>
</feature>
<gene>
    <name evidence="2" type="ORF">I6I98_18150</name>
</gene>
<evidence type="ECO:0000313" key="2">
    <source>
        <dbReference type="EMBL" id="QQT52185.1"/>
    </source>
</evidence>
<organism evidence="2 3">
    <name type="scientific">Sphingobacterium multivorum</name>
    <dbReference type="NCBI Taxonomy" id="28454"/>
    <lineage>
        <taxon>Bacteria</taxon>
        <taxon>Pseudomonadati</taxon>
        <taxon>Bacteroidota</taxon>
        <taxon>Sphingobacteriia</taxon>
        <taxon>Sphingobacteriales</taxon>
        <taxon>Sphingobacteriaceae</taxon>
        <taxon>Sphingobacterium</taxon>
    </lineage>
</organism>
<evidence type="ECO:0000313" key="3">
    <source>
        <dbReference type="Proteomes" id="UP000595498"/>
    </source>
</evidence>
<evidence type="ECO:0000259" key="1">
    <source>
        <dbReference type="SMART" id="SM00382"/>
    </source>
</evidence>
<protein>
    <submittedName>
        <fullName evidence="2">AAA family ATPase</fullName>
    </submittedName>
</protein>
<dbReference type="PANTHER" id="PTHR37291:SF1">
    <property type="entry name" value="TYPE IV METHYL-DIRECTED RESTRICTION ENZYME ECOKMCRB SUBUNIT"/>
    <property type="match status" value="1"/>
</dbReference>
<keyword evidence="3" id="KW-1185">Reference proteome</keyword>
<reference evidence="2 3" key="1">
    <citation type="submission" date="2021-01" db="EMBL/GenBank/DDBJ databases">
        <title>FDA dAtabase for Regulatory Grade micrObial Sequences (FDA-ARGOS): Supporting development and validation of Infectious Disease Dx tests.</title>
        <authorList>
            <person name="Sproer C."/>
            <person name="Gronow S."/>
            <person name="Severitt S."/>
            <person name="Schroder I."/>
            <person name="Tallon L."/>
            <person name="Sadzewicz L."/>
            <person name="Zhao X."/>
            <person name="Boylan J."/>
            <person name="Ott S."/>
            <person name="Bowen H."/>
            <person name="Vavikolanu K."/>
            <person name="Mehta A."/>
            <person name="Aluvathingal J."/>
            <person name="Nadendla S."/>
            <person name="Lowell S."/>
            <person name="Myers T."/>
            <person name="Yan Y."/>
            <person name="Sichtig H."/>
        </authorList>
    </citation>
    <scope>NUCLEOTIDE SEQUENCE [LARGE SCALE GENOMIC DNA]</scope>
    <source>
        <strain evidence="2 3">FDAARGOS_1141</strain>
    </source>
</reference>
<dbReference type="SUPFAM" id="SSF52540">
    <property type="entry name" value="P-loop containing nucleoside triphosphate hydrolases"/>
    <property type="match status" value="1"/>
</dbReference>
<dbReference type="SMART" id="SM00382">
    <property type="entry name" value="AAA"/>
    <property type="match status" value="1"/>
</dbReference>
<dbReference type="Gene3D" id="3.40.50.300">
    <property type="entry name" value="P-loop containing nucleotide triphosphate hydrolases"/>
    <property type="match status" value="1"/>
</dbReference>
<dbReference type="InterPro" id="IPR027417">
    <property type="entry name" value="P-loop_NTPase"/>
</dbReference>
<dbReference type="Proteomes" id="UP000595498">
    <property type="component" value="Chromosome"/>
</dbReference>
<dbReference type="PANTHER" id="PTHR37291">
    <property type="entry name" value="5-METHYLCYTOSINE-SPECIFIC RESTRICTION ENZYME B"/>
    <property type="match status" value="1"/>
</dbReference>
<accession>A0ABX7CJG2</accession>
<dbReference type="EMBL" id="CP068224">
    <property type="protein sequence ID" value="QQT52185.1"/>
    <property type="molecule type" value="Genomic_DNA"/>
</dbReference>
<dbReference type="Pfam" id="PF07728">
    <property type="entry name" value="AAA_5"/>
    <property type="match status" value="1"/>
</dbReference>
<name>A0ABX7CJG2_SPHMU</name>